<accession>A0A507BK63</accession>
<sequence>MGVLSDKPQYYQPSDKPGPKNGHHSEPHPQYASVFLPMKEQAAPLWANGTVEMIKQVFREAPPAIPEGCPEPDRDIKIQYTKAPARDGALLELKVYQSVSVQSNAALVFRMHGGGWTVGGHEIEEAENRFIAGLGNVVVISVDYRMAPEFPFPYALNDSYDVLLWLKRNPGRFNINSEKIILVGSSAGANLASIVAIKARDEGVTGIVGQVLSIPVTCHPKFFDQVPNKERYELLSYAQNHDAALVDSPAMEWFWDCYVGKNPSPDPMHSPLLSTNLRGLPPAKVLIEISVVLVAGKDPLRDEGIAYGEALKAAGVPTELRVYSGLPHGWHMGFSLKESKDYYDRVLAFIKERVANGRSSKLQVKRSVDLRGEHAGRAPQALGHLLRDGGAQAVGRVLLELEVAQDDGAQQRAVEPGPGGDERRQRGVDVPRELADRARDGEGLDVVERVGALGDARGRGDVGQQLDRLRDDGARRQQPAVPGLDGLAELDRVGGHLVQGGDDGGAVGEHGGGQEAGGGEDLGKEHRRSFDTVVVAGTAAYCLGDWLRTECNLEIETGPSLYPSSWGARGPGQIPPSSTRLVSMSRFNLAYESYILTYPAATPSRRVVIPAFPAVCKDIPGRIVAVDQLNGISLPEAAGRPSSPLGKFMGTRIRKPNGAPRLTD</sequence>
<dbReference type="STRING" id="1093900.A0A507BK63"/>
<dbReference type="InterPro" id="IPR029058">
    <property type="entry name" value="AB_hydrolase_fold"/>
</dbReference>
<dbReference type="EMBL" id="SKBQ01000150">
    <property type="protein sequence ID" value="TPX17070.1"/>
    <property type="molecule type" value="Genomic_DNA"/>
</dbReference>
<dbReference type="RefSeq" id="XP_030998781.1">
    <property type="nucleotide sequence ID" value="XM_031135107.1"/>
</dbReference>
<feature type="region of interest" description="Disordered" evidence="2">
    <location>
        <begin position="408"/>
        <end position="441"/>
    </location>
</feature>
<gene>
    <name evidence="4" type="ORF">E0L32_012283</name>
</gene>
<name>A0A507BK63_9PEZI</name>
<dbReference type="GeneID" id="41979730"/>
<feature type="compositionally biased region" description="Basic and acidic residues" evidence="2">
    <location>
        <begin position="420"/>
        <end position="441"/>
    </location>
</feature>
<dbReference type="GO" id="GO:0016787">
    <property type="term" value="F:hydrolase activity"/>
    <property type="evidence" value="ECO:0007669"/>
    <property type="project" value="UniProtKB-KW"/>
</dbReference>
<dbReference type="SUPFAM" id="SSF53474">
    <property type="entry name" value="alpha/beta-Hydrolases"/>
    <property type="match status" value="1"/>
</dbReference>
<feature type="region of interest" description="Disordered" evidence="2">
    <location>
        <begin position="500"/>
        <end position="523"/>
    </location>
</feature>
<proteinExistence type="predicted"/>
<dbReference type="PANTHER" id="PTHR48081:SF8">
    <property type="entry name" value="ALPHA_BETA HYDROLASE FOLD-3 DOMAIN-CONTAINING PROTEIN-RELATED"/>
    <property type="match status" value="1"/>
</dbReference>
<dbReference type="Proteomes" id="UP000319257">
    <property type="component" value="Unassembled WGS sequence"/>
</dbReference>
<dbReference type="AlphaFoldDB" id="A0A507BK63"/>
<feature type="region of interest" description="Disordered" evidence="2">
    <location>
        <begin position="1"/>
        <end position="30"/>
    </location>
</feature>
<dbReference type="Gene3D" id="3.40.50.1820">
    <property type="entry name" value="alpha/beta hydrolase"/>
    <property type="match status" value="1"/>
</dbReference>
<keyword evidence="1" id="KW-0378">Hydrolase</keyword>
<feature type="compositionally biased region" description="Gly residues" evidence="2">
    <location>
        <begin position="500"/>
        <end position="520"/>
    </location>
</feature>
<comment type="caution">
    <text evidence="4">The sequence shown here is derived from an EMBL/GenBank/DDBJ whole genome shotgun (WGS) entry which is preliminary data.</text>
</comment>
<dbReference type="Pfam" id="PF07859">
    <property type="entry name" value="Abhydrolase_3"/>
    <property type="match status" value="1"/>
</dbReference>
<evidence type="ECO:0000259" key="3">
    <source>
        <dbReference type="Pfam" id="PF07859"/>
    </source>
</evidence>
<dbReference type="OrthoDB" id="408631at2759"/>
<evidence type="ECO:0000313" key="5">
    <source>
        <dbReference type="Proteomes" id="UP000319257"/>
    </source>
</evidence>
<dbReference type="InterPro" id="IPR050300">
    <property type="entry name" value="GDXG_lipolytic_enzyme"/>
</dbReference>
<feature type="domain" description="Alpha/beta hydrolase fold-3" evidence="3">
    <location>
        <begin position="109"/>
        <end position="332"/>
    </location>
</feature>
<evidence type="ECO:0000256" key="1">
    <source>
        <dbReference type="ARBA" id="ARBA00022801"/>
    </source>
</evidence>
<feature type="region of interest" description="Disordered" evidence="2">
    <location>
        <begin position="643"/>
        <end position="664"/>
    </location>
</feature>
<protein>
    <recommendedName>
        <fullName evidence="3">Alpha/beta hydrolase fold-3 domain-containing protein</fullName>
    </recommendedName>
</protein>
<dbReference type="InParanoid" id="A0A507BK63"/>
<evidence type="ECO:0000313" key="4">
    <source>
        <dbReference type="EMBL" id="TPX17070.1"/>
    </source>
</evidence>
<evidence type="ECO:0000256" key="2">
    <source>
        <dbReference type="SAM" id="MobiDB-lite"/>
    </source>
</evidence>
<reference evidence="4 5" key="1">
    <citation type="submission" date="2019-06" db="EMBL/GenBank/DDBJ databases">
        <title>Draft genome sequence of the filamentous fungus Phialemoniopsis curvata isolated from diesel fuel.</title>
        <authorList>
            <person name="Varaljay V.A."/>
            <person name="Lyon W.J."/>
            <person name="Crouch A.L."/>
            <person name="Drake C.E."/>
            <person name="Hollomon J.M."/>
            <person name="Nadeau L.J."/>
            <person name="Nunn H.S."/>
            <person name="Stevenson B.S."/>
            <person name="Bojanowski C.L."/>
            <person name="Crookes-Goodson W.J."/>
        </authorList>
    </citation>
    <scope>NUCLEOTIDE SEQUENCE [LARGE SCALE GENOMIC DNA]</scope>
    <source>
        <strain evidence="4 5">D216</strain>
    </source>
</reference>
<dbReference type="PANTHER" id="PTHR48081">
    <property type="entry name" value="AB HYDROLASE SUPERFAMILY PROTEIN C4A8.06C"/>
    <property type="match status" value="1"/>
</dbReference>
<dbReference type="InterPro" id="IPR013094">
    <property type="entry name" value="AB_hydrolase_3"/>
</dbReference>
<keyword evidence="5" id="KW-1185">Reference proteome</keyword>
<organism evidence="4 5">
    <name type="scientific">Thyridium curvatum</name>
    <dbReference type="NCBI Taxonomy" id="1093900"/>
    <lineage>
        <taxon>Eukaryota</taxon>
        <taxon>Fungi</taxon>
        <taxon>Dikarya</taxon>
        <taxon>Ascomycota</taxon>
        <taxon>Pezizomycotina</taxon>
        <taxon>Sordariomycetes</taxon>
        <taxon>Sordariomycetidae</taxon>
        <taxon>Thyridiales</taxon>
        <taxon>Thyridiaceae</taxon>
        <taxon>Thyridium</taxon>
    </lineage>
</organism>